<protein>
    <submittedName>
        <fullName evidence="2">Uncharacterized protein</fullName>
    </submittedName>
</protein>
<evidence type="ECO:0000256" key="1">
    <source>
        <dbReference type="SAM" id="SignalP"/>
    </source>
</evidence>
<proteinExistence type="predicted"/>
<evidence type="ECO:0000313" key="2">
    <source>
        <dbReference type="EMBL" id="RRT81475.1"/>
    </source>
</evidence>
<gene>
    <name evidence="2" type="ORF">B296_00007757</name>
</gene>
<evidence type="ECO:0000313" key="3">
    <source>
        <dbReference type="Proteomes" id="UP000287651"/>
    </source>
</evidence>
<dbReference type="Proteomes" id="UP000287651">
    <property type="component" value="Unassembled WGS sequence"/>
</dbReference>
<organism evidence="2 3">
    <name type="scientific">Ensete ventricosum</name>
    <name type="common">Abyssinian banana</name>
    <name type="synonym">Musa ensete</name>
    <dbReference type="NCBI Taxonomy" id="4639"/>
    <lineage>
        <taxon>Eukaryota</taxon>
        <taxon>Viridiplantae</taxon>
        <taxon>Streptophyta</taxon>
        <taxon>Embryophyta</taxon>
        <taxon>Tracheophyta</taxon>
        <taxon>Spermatophyta</taxon>
        <taxon>Magnoliopsida</taxon>
        <taxon>Liliopsida</taxon>
        <taxon>Zingiberales</taxon>
        <taxon>Musaceae</taxon>
        <taxon>Ensete</taxon>
    </lineage>
</organism>
<dbReference type="EMBL" id="AMZH03000902">
    <property type="protein sequence ID" value="RRT81475.1"/>
    <property type="molecule type" value="Genomic_DNA"/>
</dbReference>
<name>A0A427AZ74_ENSVE</name>
<feature type="chain" id="PRO_5019065560" evidence="1">
    <location>
        <begin position="25"/>
        <end position="107"/>
    </location>
</feature>
<feature type="signal peptide" evidence="1">
    <location>
        <begin position="1"/>
        <end position="24"/>
    </location>
</feature>
<dbReference type="AlphaFoldDB" id="A0A427AZ74"/>
<sequence>MVSPALGLLLLLLAAAPIPAPASGIGFQLHHRFSDRVRRWAEGRAVPGAWWPDKGTTEYYAALAHHDRALRGRAIAASDLSFADGNATFRLSSLGLYVVVPLLFRSA</sequence>
<accession>A0A427AZ74</accession>
<comment type="caution">
    <text evidence="2">The sequence shown here is derived from an EMBL/GenBank/DDBJ whole genome shotgun (WGS) entry which is preliminary data.</text>
</comment>
<reference evidence="2 3" key="1">
    <citation type="journal article" date="2014" name="Agronomy (Basel)">
        <title>A Draft Genome Sequence for Ensete ventricosum, the Drought-Tolerant Tree Against Hunger.</title>
        <authorList>
            <person name="Harrison J."/>
            <person name="Moore K.A."/>
            <person name="Paszkiewicz K."/>
            <person name="Jones T."/>
            <person name="Grant M."/>
            <person name="Ambacheew D."/>
            <person name="Muzemil S."/>
            <person name="Studholme D.J."/>
        </authorList>
    </citation>
    <scope>NUCLEOTIDE SEQUENCE [LARGE SCALE GENOMIC DNA]</scope>
</reference>
<keyword evidence="1" id="KW-0732">Signal</keyword>